<dbReference type="GO" id="GO:0000155">
    <property type="term" value="F:phosphorelay sensor kinase activity"/>
    <property type="evidence" value="ECO:0007669"/>
    <property type="project" value="InterPro"/>
</dbReference>
<dbReference type="Gene3D" id="6.10.340.10">
    <property type="match status" value="1"/>
</dbReference>
<dbReference type="Pfam" id="PF02518">
    <property type="entry name" value="HATPase_c"/>
    <property type="match status" value="1"/>
</dbReference>
<dbReference type="Pfam" id="PF00672">
    <property type="entry name" value="HAMP"/>
    <property type="match status" value="1"/>
</dbReference>
<evidence type="ECO:0000259" key="12">
    <source>
        <dbReference type="PROSITE" id="PS50109"/>
    </source>
</evidence>
<dbReference type="SMART" id="SM00387">
    <property type="entry name" value="HATPase_c"/>
    <property type="match status" value="1"/>
</dbReference>
<keyword evidence="4" id="KW-0597">Phosphoprotein</keyword>
<dbReference type="SMART" id="SM00304">
    <property type="entry name" value="HAMP"/>
    <property type="match status" value="1"/>
</dbReference>
<reference evidence="15 16" key="1">
    <citation type="submission" date="2016-02" db="EMBL/GenBank/DDBJ databases">
        <title>Draft genome sequence of Hydrogenophaga sp. LPB0072.</title>
        <authorList>
            <person name="Shin S.-K."/>
            <person name="Yi H."/>
        </authorList>
    </citation>
    <scope>NUCLEOTIDE SEQUENCE [LARGE SCALE GENOMIC DNA]</scope>
    <source>
        <strain evidence="15 16">LPB0072</strain>
    </source>
</reference>
<evidence type="ECO:0000256" key="4">
    <source>
        <dbReference type="ARBA" id="ARBA00022553"/>
    </source>
</evidence>
<evidence type="ECO:0000313" key="16">
    <source>
        <dbReference type="Proteomes" id="UP000185657"/>
    </source>
</evidence>
<accession>A0A167I5E1</accession>
<dbReference type="Proteomes" id="UP000185680">
    <property type="component" value="Chromosome"/>
</dbReference>
<keyword evidence="8 11" id="KW-1133">Transmembrane helix</keyword>
<dbReference type="EMBL" id="CP017476">
    <property type="protein sequence ID" value="AOW14109.1"/>
    <property type="molecule type" value="Genomic_DNA"/>
</dbReference>
<evidence type="ECO:0000256" key="3">
    <source>
        <dbReference type="ARBA" id="ARBA00012438"/>
    </source>
</evidence>
<dbReference type="SUPFAM" id="SSF55874">
    <property type="entry name" value="ATPase domain of HSP90 chaperone/DNA topoisomerase II/histidine kinase"/>
    <property type="match status" value="1"/>
</dbReference>
<dbReference type="GO" id="GO:0005886">
    <property type="term" value="C:plasma membrane"/>
    <property type="evidence" value="ECO:0007669"/>
    <property type="project" value="TreeGrafter"/>
</dbReference>
<dbReference type="InterPro" id="IPR050428">
    <property type="entry name" value="TCS_sensor_his_kinase"/>
</dbReference>
<name>A0A167I5E1_9BURK</name>
<evidence type="ECO:0000259" key="13">
    <source>
        <dbReference type="PROSITE" id="PS50885"/>
    </source>
</evidence>
<dbReference type="InterPro" id="IPR003661">
    <property type="entry name" value="HisK_dim/P_dom"/>
</dbReference>
<evidence type="ECO:0000256" key="5">
    <source>
        <dbReference type="ARBA" id="ARBA00022679"/>
    </source>
</evidence>
<dbReference type="PROSITE" id="PS50109">
    <property type="entry name" value="HIS_KIN"/>
    <property type="match status" value="1"/>
</dbReference>
<dbReference type="KEGG" id="hyl:LPB072_15940"/>
<evidence type="ECO:0000256" key="9">
    <source>
        <dbReference type="ARBA" id="ARBA00023012"/>
    </source>
</evidence>
<evidence type="ECO:0000256" key="7">
    <source>
        <dbReference type="ARBA" id="ARBA00022777"/>
    </source>
</evidence>
<dbReference type="PRINTS" id="PR00344">
    <property type="entry name" value="BCTRLSENSOR"/>
</dbReference>
<comment type="catalytic activity">
    <reaction evidence="1">
        <text>ATP + protein L-histidine = ADP + protein N-phospho-L-histidine.</text>
        <dbReference type="EC" id="2.7.13.3"/>
    </reaction>
</comment>
<dbReference type="InterPro" id="IPR003594">
    <property type="entry name" value="HATPase_dom"/>
</dbReference>
<evidence type="ECO:0000256" key="1">
    <source>
        <dbReference type="ARBA" id="ARBA00000085"/>
    </source>
</evidence>
<feature type="domain" description="Histidine kinase" evidence="12">
    <location>
        <begin position="289"/>
        <end position="515"/>
    </location>
</feature>
<reference evidence="14 17" key="2">
    <citation type="submission" date="2016-10" db="EMBL/GenBank/DDBJ databases">
        <title>Hydorgenophaga sp. LPB0072 isolated from gastropod.</title>
        <authorList>
            <person name="Kim E."/>
            <person name="Yi H."/>
        </authorList>
    </citation>
    <scope>NUCLEOTIDE SEQUENCE [LARGE SCALE GENOMIC DNA]</scope>
    <source>
        <strain evidence="14 17">LPB0072</strain>
    </source>
</reference>
<evidence type="ECO:0000256" key="11">
    <source>
        <dbReference type="SAM" id="Phobius"/>
    </source>
</evidence>
<dbReference type="SUPFAM" id="SSF47384">
    <property type="entry name" value="Homodimeric domain of signal transducing histidine kinase"/>
    <property type="match status" value="1"/>
</dbReference>
<keyword evidence="5" id="KW-0808">Transferase</keyword>
<dbReference type="PANTHER" id="PTHR45436">
    <property type="entry name" value="SENSOR HISTIDINE KINASE YKOH"/>
    <property type="match status" value="1"/>
</dbReference>
<dbReference type="InterPro" id="IPR036097">
    <property type="entry name" value="HisK_dim/P_sf"/>
</dbReference>
<evidence type="ECO:0000256" key="6">
    <source>
        <dbReference type="ARBA" id="ARBA00022692"/>
    </source>
</evidence>
<evidence type="ECO:0000313" key="14">
    <source>
        <dbReference type="EMBL" id="AOW14109.1"/>
    </source>
</evidence>
<dbReference type="STRING" id="1763535.LPB072_15940"/>
<dbReference type="CDD" id="cd00082">
    <property type="entry name" value="HisKA"/>
    <property type="match status" value="1"/>
</dbReference>
<feature type="transmembrane region" description="Helical" evidence="11">
    <location>
        <begin position="188"/>
        <end position="208"/>
    </location>
</feature>
<keyword evidence="6 11" id="KW-0812">Transmembrane</keyword>
<evidence type="ECO:0000256" key="2">
    <source>
        <dbReference type="ARBA" id="ARBA00004370"/>
    </source>
</evidence>
<dbReference type="CDD" id="cd06225">
    <property type="entry name" value="HAMP"/>
    <property type="match status" value="1"/>
</dbReference>
<dbReference type="InterPro" id="IPR036890">
    <property type="entry name" value="HATPase_C_sf"/>
</dbReference>
<evidence type="ECO:0000256" key="10">
    <source>
        <dbReference type="ARBA" id="ARBA00023136"/>
    </source>
</evidence>
<dbReference type="PANTHER" id="PTHR45436:SF5">
    <property type="entry name" value="SENSOR HISTIDINE KINASE TRCS"/>
    <property type="match status" value="1"/>
</dbReference>
<organism evidence="14 17">
    <name type="scientific">Hydrogenophaga crassostreae</name>
    <dbReference type="NCBI Taxonomy" id="1763535"/>
    <lineage>
        <taxon>Bacteria</taxon>
        <taxon>Pseudomonadati</taxon>
        <taxon>Pseudomonadota</taxon>
        <taxon>Betaproteobacteria</taxon>
        <taxon>Burkholderiales</taxon>
        <taxon>Comamonadaceae</taxon>
        <taxon>Hydrogenophaga</taxon>
    </lineage>
</organism>
<dbReference type="PROSITE" id="PS50885">
    <property type="entry name" value="HAMP"/>
    <property type="match status" value="1"/>
</dbReference>
<dbReference type="InterPro" id="IPR005467">
    <property type="entry name" value="His_kinase_dom"/>
</dbReference>
<dbReference type="AlphaFoldDB" id="A0A167I5E1"/>
<dbReference type="Gene3D" id="1.10.287.130">
    <property type="match status" value="1"/>
</dbReference>
<dbReference type="InterPro" id="IPR004358">
    <property type="entry name" value="Sig_transdc_His_kin-like_C"/>
</dbReference>
<keyword evidence="10 11" id="KW-0472">Membrane</keyword>
<evidence type="ECO:0000256" key="8">
    <source>
        <dbReference type="ARBA" id="ARBA00022989"/>
    </source>
</evidence>
<evidence type="ECO:0000313" key="15">
    <source>
        <dbReference type="EMBL" id="OAD42170.1"/>
    </source>
</evidence>
<dbReference type="CDD" id="cd00075">
    <property type="entry name" value="HATPase"/>
    <property type="match status" value="1"/>
</dbReference>
<gene>
    <name evidence="14" type="ORF">LPB072_15940</name>
    <name evidence="15" type="ORF">LPB72_09390</name>
</gene>
<dbReference type="InterPro" id="IPR003660">
    <property type="entry name" value="HAMP_dom"/>
</dbReference>
<dbReference type="EMBL" id="LVWD01000011">
    <property type="protein sequence ID" value="OAD42170.1"/>
    <property type="molecule type" value="Genomic_DNA"/>
</dbReference>
<dbReference type="SMART" id="SM00388">
    <property type="entry name" value="HisKA"/>
    <property type="match status" value="1"/>
</dbReference>
<sequence>MSGDQGMNVRSKLTLTIALTGLFTALGVVLALVFAYERFEHESSYYRADAFLKRVTAQHTDLLGMRERFGDEFDGFLANLVLYEADTQLYLLDPQGRVLSSTSQMPLAPDYRVNMNPVMRASSETPMPYVLGDNPESMDTRVVVAARALRPMSIAPSPAVGYLYLVTRPSTFAEGNPAALRSVLAQPFVVMILAVVALSTLLAAWLTATITRPLKRLTEAVNRIRDKGLQAPDPVQPQEAAVPWDLPDTRDADEFGQLARGIGAMLQTLRGQWTTMHQLDHFRREGVSNLSHDLQSPLTATTTCLETLDQRWAVDPSRQEDRALVAVALRNTRNASRLVHSLGDLARLDEPSFQLKKERLNLGELLDGVSMRFAERARQAHVALSVADEPAPVSASVDVQLIERAVANLVDNALKFAPPNSAVTLRVEQQTTSEGQGMALIAVRDLGPGIDPHDLPHLFDRFYQSRRRVAPATGEGGKGLGLAIVKRIAELHGGLLTVSSVPGSGTEVVLEIPAN</sequence>
<comment type="subcellular location">
    <subcellularLocation>
        <location evidence="2">Membrane</location>
    </subcellularLocation>
</comment>
<dbReference type="Proteomes" id="UP000185657">
    <property type="component" value="Unassembled WGS sequence"/>
</dbReference>
<dbReference type="Gene3D" id="3.30.565.10">
    <property type="entry name" value="Histidine kinase-like ATPase, C-terminal domain"/>
    <property type="match status" value="1"/>
</dbReference>
<proteinExistence type="predicted"/>
<evidence type="ECO:0000313" key="17">
    <source>
        <dbReference type="Proteomes" id="UP000185680"/>
    </source>
</evidence>
<protein>
    <recommendedName>
        <fullName evidence="3">histidine kinase</fullName>
        <ecNumber evidence="3">2.7.13.3</ecNumber>
    </recommendedName>
</protein>
<keyword evidence="7" id="KW-0418">Kinase</keyword>
<keyword evidence="16" id="KW-1185">Reference proteome</keyword>
<dbReference type="EC" id="2.7.13.3" evidence="3"/>
<dbReference type="Pfam" id="PF00512">
    <property type="entry name" value="HisKA"/>
    <property type="match status" value="1"/>
</dbReference>
<feature type="domain" description="HAMP" evidence="13">
    <location>
        <begin position="208"/>
        <end position="274"/>
    </location>
</feature>
<keyword evidence="9" id="KW-0902">Two-component regulatory system</keyword>